<reference evidence="12 13" key="1">
    <citation type="submission" date="2020-08" db="EMBL/GenBank/DDBJ databases">
        <title>Genome public.</title>
        <authorList>
            <person name="Liu C."/>
            <person name="Sun Q."/>
        </authorList>
    </citation>
    <scope>NUCLEOTIDE SEQUENCE [LARGE SCALE GENOMIC DNA]</scope>
    <source>
        <strain evidence="12 13">NSJ-46</strain>
    </source>
</reference>
<evidence type="ECO:0000313" key="13">
    <source>
        <dbReference type="Proteomes" id="UP000657421"/>
    </source>
</evidence>
<keyword evidence="6" id="KW-0067">ATP-binding</keyword>
<evidence type="ECO:0000256" key="5">
    <source>
        <dbReference type="ARBA" id="ARBA00022763"/>
    </source>
</evidence>
<evidence type="ECO:0000256" key="4">
    <source>
        <dbReference type="ARBA" id="ARBA00022741"/>
    </source>
</evidence>
<evidence type="ECO:0000256" key="3">
    <source>
        <dbReference type="ARBA" id="ARBA00021315"/>
    </source>
</evidence>
<protein>
    <recommendedName>
        <fullName evidence="3 9">DNA repair protein RecN</fullName>
    </recommendedName>
    <alternativeName>
        <fullName evidence="8 9">Recombination protein N</fullName>
    </alternativeName>
</protein>
<dbReference type="PANTHER" id="PTHR11059">
    <property type="entry name" value="DNA REPAIR PROTEIN RECN"/>
    <property type="match status" value="1"/>
</dbReference>
<evidence type="ECO:0000256" key="10">
    <source>
        <dbReference type="SAM" id="Coils"/>
    </source>
</evidence>
<dbReference type="InterPro" id="IPR003395">
    <property type="entry name" value="RecF/RecN/SMC_N"/>
</dbReference>
<name>A0ABR7NB74_9FIRM</name>
<gene>
    <name evidence="12" type="primary">recN</name>
    <name evidence="12" type="ORF">H8716_09950</name>
</gene>
<dbReference type="PIRSF" id="PIRSF003128">
    <property type="entry name" value="RecN"/>
    <property type="match status" value="1"/>
</dbReference>
<keyword evidence="7 9" id="KW-0234">DNA repair</keyword>
<sequence>MLLNLHVKNMALIRELDIDFGKGLNILTGETGAGKSILIGSINVALGMQSFKGFAREDETSALVELVFSVEDPSIREKIEQMELSVEDRQVILSRRLTGGRSISKVNGETVTLSQVRELASLLIDIHGQHEHQSLLHKKNHLQILDEYAKEELAPYKEKGSEIYSSYAALKKKLEASALDESTRKKETDFLQFEIEEIDQAELKNGEDEELEQQYKKLFNARKIAGSAGEAYALTGDNGGGAAAADLISTALQRIQTVQEYDEPLQSLGSQLAEIENLLSDFNREMSGYLDDLTFDEYEFEKLEKRLDLINHLKVKYGNSVEEIQQYRDEKEKRLEELQNYDVYLDDLRKDYEEQEQHLRENAEAMSQIRKKYAQRLAEQIRIQLADLNFLETGFDLEVSSSAPLSANGFDEACFMISMNPGSPMRPLGDVASGGELSRIMLAIKTVLADKDQTETLIFDEIDVGISGRTAQKVSEKMAVIARSRQVLCITHLAQIASMADHHYYIEKNVRDGVTETGIRELSHTESEEELARILGGAQITETTLKSAREMKEMADATKKY</sequence>
<dbReference type="Gene3D" id="3.40.50.300">
    <property type="entry name" value="P-loop containing nucleotide triphosphate hydrolases"/>
    <property type="match status" value="2"/>
</dbReference>
<comment type="caution">
    <text evidence="12">The sequence shown here is derived from an EMBL/GenBank/DDBJ whole genome shotgun (WGS) entry which is preliminary data.</text>
</comment>
<keyword evidence="5 9" id="KW-0227">DNA damage</keyword>
<evidence type="ECO:0000256" key="1">
    <source>
        <dbReference type="ARBA" id="ARBA00003618"/>
    </source>
</evidence>
<dbReference type="InterPro" id="IPR027417">
    <property type="entry name" value="P-loop_NTPase"/>
</dbReference>
<dbReference type="CDD" id="cd03241">
    <property type="entry name" value="ABC_RecN"/>
    <property type="match status" value="2"/>
</dbReference>
<accession>A0ABR7NB74</accession>
<feature type="domain" description="RecF/RecN/SMC N-terminal" evidence="11">
    <location>
        <begin position="6"/>
        <end position="508"/>
    </location>
</feature>
<feature type="coiled-coil region" evidence="10">
    <location>
        <begin position="321"/>
        <end position="372"/>
    </location>
</feature>
<dbReference type="RefSeq" id="WP_249308586.1">
    <property type="nucleotide sequence ID" value="NZ_JACRSZ010000009.1"/>
</dbReference>
<dbReference type="InterPro" id="IPR004604">
    <property type="entry name" value="DNA_recomb/repair_RecN"/>
</dbReference>
<evidence type="ECO:0000256" key="2">
    <source>
        <dbReference type="ARBA" id="ARBA00009441"/>
    </source>
</evidence>
<dbReference type="NCBIfam" id="TIGR00634">
    <property type="entry name" value="recN"/>
    <property type="match status" value="1"/>
</dbReference>
<evidence type="ECO:0000256" key="8">
    <source>
        <dbReference type="ARBA" id="ARBA00033408"/>
    </source>
</evidence>
<organism evidence="12 13">
    <name type="scientific">Jingyaoa shaoxingensis</name>
    <dbReference type="NCBI Taxonomy" id="2763671"/>
    <lineage>
        <taxon>Bacteria</taxon>
        <taxon>Bacillati</taxon>
        <taxon>Bacillota</taxon>
        <taxon>Clostridia</taxon>
        <taxon>Lachnospirales</taxon>
        <taxon>Lachnospiraceae</taxon>
        <taxon>Jingyaoa</taxon>
    </lineage>
</organism>
<keyword evidence="4" id="KW-0547">Nucleotide-binding</keyword>
<comment type="function">
    <text evidence="1 9">May be involved in recombinational repair of damaged DNA.</text>
</comment>
<evidence type="ECO:0000259" key="11">
    <source>
        <dbReference type="Pfam" id="PF02463"/>
    </source>
</evidence>
<keyword evidence="10" id="KW-0175">Coiled coil</keyword>
<proteinExistence type="inferred from homology"/>
<dbReference type="EMBL" id="JACRSZ010000009">
    <property type="protein sequence ID" value="MBC8573400.1"/>
    <property type="molecule type" value="Genomic_DNA"/>
</dbReference>
<dbReference type="Proteomes" id="UP000657421">
    <property type="component" value="Unassembled WGS sequence"/>
</dbReference>
<evidence type="ECO:0000256" key="6">
    <source>
        <dbReference type="ARBA" id="ARBA00022840"/>
    </source>
</evidence>
<dbReference type="PANTHER" id="PTHR11059:SF0">
    <property type="entry name" value="DNA REPAIR PROTEIN RECN"/>
    <property type="match status" value="1"/>
</dbReference>
<dbReference type="SUPFAM" id="SSF52540">
    <property type="entry name" value="P-loop containing nucleoside triphosphate hydrolases"/>
    <property type="match status" value="1"/>
</dbReference>
<keyword evidence="13" id="KW-1185">Reference proteome</keyword>
<dbReference type="Pfam" id="PF02463">
    <property type="entry name" value="SMC_N"/>
    <property type="match status" value="1"/>
</dbReference>
<evidence type="ECO:0000313" key="12">
    <source>
        <dbReference type="EMBL" id="MBC8573400.1"/>
    </source>
</evidence>
<evidence type="ECO:0000256" key="7">
    <source>
        <dbReference type="ARBA" id="ARBA00023204"/>
    </source>
</evidence>
<comment type="similarity">
    <text evidence="2 9">Belongs to the RecN family.</text>
</comment>
<evidence type="ECO:0000256" key="9">
    <source>
        <dbReference type="PIRNR" id="PIRNR003128"/>
    </source>
</evidence>